<evidence type="ECO:0000313" key="2">
    <source>
        <dbReference type="EMBL" id="MFD1632282.1"/>
    </source>
</evidence>
<reference evidence="2 3" key="1">
    <citation type="journal article" date="2019" name="Int. J. Syst. Evol. Microbiol.">
        <title>The Global Catalogue of Microorganisms (GCM) 10K type strain sequencing project: providing services to taxonomists for standard genome sequencing and annotation.</title>
        <authorList>
            <consortium name="The Broad Institute Genomics Platform"/>
            <consortium name="The Broad Institute Genome Sequencing Center for Infectious Disease"/>
            <person name="Wu L."/>
            <person name="Ma J."/>
        </authorList>
    </citation>
    <scope>NUCLEOTIDE SEQUENCE [LARGE SCALE GENOMIC DNA]</scope>
    <source>
        <strain evidence="2 3">CGMCC 1.10594</strain>
    </source>
</reference>
<dbReference type="EMBL" id="JBHUDL010000004">
    <property type="protein sequence ID" value="MFD1632282.1"/>
    <property type="molecule type" value="Genomic_DNA"/>
</dbReference>
<dbReference type="AlphaFoldDB" id="A0ABD6CSQ3"/>
<keyword evidence="3" id="KW-1185">Reference proteome</keyword>
<evidence type="ECO:0000256" key="1">
    <source>
        <dbReference type="SAM" id="MobiDB-lite"/>
    </source>
</evidence>
<sequence>MGELPREWERVPVYYRWPDPLLQRRYEPGAVVLDDPGGDEVIRSDTVADDLVDDLEKGAPPR</sequence>
<dbReference type="RefSeq" id="WP_256406417.1">
    <property type="nucleotide sequence ID" value="NZ_CP187151.1"/>
</dbReference>
<organism evidence="2 3">
    <name type="scientific">Haloplanus ruber</name>
    <dbReference type="NCBI Taxonomy" id="869892"/>
    <lineage>
        <taxon>Archaea</taxon>
        <taxon>Methanobacteriati</taxon>
        <taxon>Methanobacteriota</taxon>
        <taxon>Stenosarchaea group</taxon>
        <taxon>Halobacteria</taxon>
        <taxon>Halobacteriales</taxon>
        <taxon>Haloferacaceae</taxon>
        <taxon>Haloplanus</taxon>
    </lineage>
</organism>
<dbReference type="Proteomes" id="UP001597075">
    <property type="component" value="Unassembled WGS sequence"/>
</dbReference>
<gene>
    <name evidence="2" type="ORF">ACFSBJ_00770</name>
</gene>
<name>A0ABD6CSQ3_9EURY</name>
<evidence type="ECO:0000313" key="3">
    <source>
        <dbReference type="Proteomes" id="UP001597075"/>
    </source>
</evidence>
<protein>
    <submittedName>
        <fullName evidence="2">Uncharacterized protein</fullName>
    </submittedName>
</protein>
<accession>A0ABD6CSQ3</accession>
<comment type="caution">
    <text evidence="2">The sequence shown here is derived from an EMBL/GenBank/DDBJ whole genome shotgun (WGS) entry which is preliminary data.</text>
</comment>
<proteinExistence type="predicted"/>
<feature type="region of interest" description="Disordered" evidence="1">
    <location>
        <begin position="36"/>
        <end position="62"/>
    </location>
</feature>